<dbReference type="HAMAP" id="MF_00699">
    <property type="entry name" value="BriX"/>
    <property type="match status" value="1"/>
</dbReference>
<dbReference type="Gene3D" id="3.40.50.10480">
    <property type="entry name" value="Probable brix-domain ribosomal biogenesis protein"/>
    <property type="match status" value="1"/>
</dbReference>
<feature type="domain" description="Brix" evidence="3">
    <location>
        <begin position="1"/>
        <end position="155"/>
    </location>
</feature>
<organism evidence="4 5">
    <name type="scientific">Methanococcoides vulcani</name>
    <dbReference type="NCBI Taxonomy" id="1353158"/>
    <lineage>
        <taxon>Archaea</taxon>
        <taxon>Methanobacteriati</taxon>
        <taxon>Methanobacteriota</taxon>
        <taxon>Stenosarchaea group</taxon>
        <taxon>Methanomicrobia</taxon>
        <taxon>Methanosarcinales</taxon>
        <taxon>Methanosarcinaceae</taxon>
        <taxon>Methanococcoides</taxon>
    </lineage>
</organism>
<protein>
    <recommendedName>
        <fullName evidence="2">Probable Brix domain-containing ribosomal biogenesis protein</fullName>
    </recommendedName>
</protein>
<proteinExistence type="inferred from homology"/>
<keyword evidence="5" id="KW-1185">Reference proteome</keyword>
<dbReference type="NCBIfam" id="NF002093">
    <property type="entry name" value="PRK00933.1-3"/>
    <property type="match status" value="1"/>
</dbReference>
<dbReference type="InterPro" id="IPR023548">
    <property type="entry name" value="Brix_dom_Rbsml_bgen_prot"/>
</dbReference>
<dbReference type="EMBL" id="FOHQ01000004">
    <property type="protein sequence ID" value="SES91847.1"/>
    <property type="molecule type" value="Genomic_DNA"/>
</dbReference>
<dbReference type="STRING" id="1353158.SAMN04488587_1566"/>
<dbReference type="InterPro" id="IPR007109">
    <property type="entry name" value="Brix"/>
</dbReference>
<dbReference type="Proteomes" id="UP000243338">
    <property type="component" value="Unassembled WGS sequence"/>
</dbReference>
<dbReference type="SMART" id="SM00879">
    <property type="entry name" value="Brix"/>
    <property type="match status" value="1"/>
</dbReference>
<dbReference type="RefSeq" id="WP_091690054.1">
    <property type="nucleotide sequence ID" value="NZ_CAAGSJ010000002.1"/>
</dbReference>
<evidence type="ECO:0000313" key="5">
    <source>
        <dbReference type="Proteomes" id="UP000243338"/>
    </source>
</evidence>
<dbReference type="AlphaFoldDB" id="A0A1I0AC93"/>
<name>A0A1I0AC93_9EURY</name>
<evidence type="ECO:0000256" key="2">
    <source>
        <dbReference type="HAMAP-Rule" id="MF_00699"/>
    </source>
</evidence>
<dbReference type="GO" id="GO:1990904">
    <property type="term" value="C:ribonucleoprotein complex"/>
    <property type="evidence" value="ECO:0007669"/>
    <property type="project" value="UniProtKB-KW"/>
</dbReference>
<dbReference type="SUPFAM" id="SSF52954">
    <property type="entry name" value="Class II aaRS ABD-related"/>
    <property type="match status" value="1"/>
</dbReference>
<comment type="function">
    <text evidence="2">Probably involved in the biogenesis of the ribosome.</text>
</comment>
<sequence>MLITSSRKPSVNTRTLCKYLASFFNCEYLTRGKMGLADVMSYSDDTHVVVVGDYHGSPGSLMFYDEEVAECLSIRMSMFYPDGYKFSNLKSMEPFLMGNGELGNMLSLYFGIPQDECDGMAKCIRVEDDRMEFLYSGKLLFRLNVKSYRVSEAAD</sequence>
<evidence type="ECO:0000256" key="1">
    <source>
        <dbReference type="ARBA" id="ARBA00022517"/>
    </source>
</evidence>
<accession>A0A1I0AC93</accession>
<keyword evidence="1 2" id="KW-0690">Ribosome biogenesis</keyword>
<dbReference type="PROSITE" id="PS50833">
    <property type="entry name" value="BRIX"/>
    <property type="match status" value="1"/>
</dbReference>
<evidence type="ECO:0000259" key="3">
    <source>
        <dbReference type="PROSITE" id="PS50833"/>
    </source>
</evidence>
<gene>
    <name evidence="4" type="ORF">SAMN04488587_1566</name>
</gene>
<dbReference type="OrthoDB" id="117530at2157"/>
<keyword evidence="4" id="KW-0687">Ribonucleoprotein</keyword>
<evidence type="ECO:0000313" key="4">
    <source>
        <dbReference type="EMBL" id="SES91847.1"/>
    </source>
</evidence>
<dbReference type="GO" id="GO:0006364">
    <property type="term" value="P:rRNA processing"/>
    <property type="evidence" value="ECO:0007669"/>
    <property type="project" value="InterPro"/>
</dbReference>
<dbReference type="GO" id="GO:0019843">
    <property type="term" value="F:rRNA binding"/>
    <property type="evidence" value="ECO:0007669"/>
    <property type="project" value="InterPro"/>
</dbReference>
<reference evidence="5" key="1">
    <citation type="submission" date="2016-10" db="EMBL/GenBank/DDBJ databases">
        <authorList>
            <person name="Varghese N."/>
            <person name="Submissions S."/>
        </authorList>
    </citation>
    <scope>NUCLEOTIDE SEQUENCE [LARGE SCALE GENOMIC DNA]</scope>
    <source>
        <strain evidence="5">SLH 33</strain>
    </source>
</reference>